<dbReference type="InterPro" id="IPR002925">
    <property type="entry name" value="Dienelactn_hydro"/>
</dbReference>
<evidence type="ECO:0000313" key="3">
    <source>
        <dbReference type="EMBL" id="VAX35631.1"/>
    </source>
</evidence>
<evidence type="ECO:0000256" key="1">
    <source>
        <dbReference type="ARBA" id="ARBA00022729"/>
    </source>
</evidence>
<name>A0A3B1D9W4_9ZZZZ</name>
<accession>A0A3B1D9W4</accession>
<dbReference type="PANTHER" id="PTHR43037">
    <property type="entry name" value="UNNAMED PRODUCT-RELATED"/>
    <property type="match status" value="1"/>
</dbReference>
<protein>
    <recommendedName>
        <fullName evidence="2">Dienelactone hydrolase domain-containing protein</fullName>
    </recommendedName>
</protein>
<reference evidence="3" key="1">
    <citation type="submission" date="2018-06" db="EMBL/GenBank/DDBJ databases">
        <authorList>
            <person name="Zhirakovskaya E."/>
        </authorList>
    </citation>
    <scope>NUCLEOTIDE SEQUENCE</scope>
</reference>
<organism evidence="3">
    <name type="scientific">hydrothermal vent metagenome</name>
    <dbReference type="NCBI Taxonomy" id="652676"/>
    <lineage>
        <taxon>unclassified sequences</taxon>
        <taxon>metagenomes</taxon>
        <taxon>ecological metagenomes</taxon>
    </lineage>
</organism>
<evidence type="ECO:0000259" key="2">
    <source>
        <dbReference type="Pfam" id="PF01738"/>
    </source>
</evidence>
<dbReference type="Pfam" id="PF01738">
    <property type="entry name" value="DLH"/>
    <property type="match status" value="1"/>
</dbReference>
<keyword evidence="1" id="KW-0732">Signal</keyword>
<dbReference type="SUPFAM" id="SSF53474">
    <property type="entry name" value="alpha/beta-Hydrolases"/>
    <property type="match status" value="1"/>
</dbReference>
<dbReference type="Gene3D" id="3.40.50.1820">
    <property type="entry name" value="alpha/beta hydrolase"/>
    <property type="match status" value="1"/>
</dbReference>
<sequence>MNQSMMLCLLLVSFCCWGMVHSSAAYGEEKPTNQKEENLDVTIKVQMKYLLTLPKNYEKQEKWPLVLFLHGAGERGDNLDLVKIHGPPMLVSKGENFPFILVSPQCRENVWWQSVELTALLDEIEKKYHVDKDRIYVTGLSMGGFGSWALAAYTPDRFAAIVPICGGGETYKVKRFSHVPVWAFHGAKDRGVPLERSQEMVDEMIRQKGNAKLTIYPNAGHNSWTKTYDNPKLYEWLLQQKRHPRNKETKEKK</sequence>
<gene>
    <name evidence="3" type="ORF">MNBD_PLANCTO02-3414</name>
</gene>
<dbReference type="InterPro" id="IPR050955">
    <property type="entry name" value="Plant_Biomass_Hydrol_Est"/>
</dbReference>
<dbReference type="AlphaFoldDB" id="A0A3B1D9W4"/>
<feature type="domain" description="Dienelactone hydrolase" evidence="2">
    <location>
        <begin position="117"/>
        <end position="222"/>
    </location>
</feature>
<proteinExistence type="predicted"/>
<dbReference type="InterPro" id="IPR029058">
    <property type="entry name" value="AB_hydrolase_fold"/>
</dbReference>
<dbReference type="GO" id="GO:0016787">
    <property type="term" value="F:hydrolase activity"/>
    <property type="evidence" value="ECO:0007669"/>
    <property type="project" value="InterPro"/>
</dbReference>
<dbReference type="PANTHER" id="PTHR43037:SF1">
    <property type="entry name" value="BLL1128 PROTEIN"/>
    <property type="match status" value="1"/>
</dbReference>
<dbReference type="EMBL" id="UOGL01000002">
    <property type="protein sequence ID" value="VAX35631.1"/>
    <property type="molecule type" value="Genomic_DNA"/>
</dbReference>